<reference evidence="3 4" key="1">
    <citation type="journal article" date="2021" name="Arch. Microbiol.">
        <title>Thalassobius aquimarinus sp. nov., isolated from the Sea of Japan seashore.</title>
        <authorList>
            <person name="Kurilenko V.V."/>
            <person name="Romanenko L.A."/>
            <person name="Chernysheva N.Y."/>
            <person name="Velansky P.V."/>
            <person name="Tekutyeva L.A."/>
            <person name="Isaeva M.P."/>
            <person name="Mikhailov V.V."/>
        </authorList>
    </citation>
    <scope>NUCLEOTIDE SEQUENCE [LARGE SCALE GENOMIC DNA]</scope>
    <source>
        <strain evidence="3 4">KMM 8518</strain>
    </source>
</reference>
<dbReference type="PANTHER" id="PTHR30006:SF25">
    <property type="entry name" value="PHOSPHOGLYCERATE TRANSPORT REGULATORY PROTEIN PGTC"/>
    <property type="match status" value="1"/>
</dbReference>
<protein>
    <submittedName>
        <fullName evidence="3">ABC transporter substrate-binding protein</fullName>
    </submittedName>
</protein>
<evidence type="ECO:0000313" key="3">
    <source>
        <dbReference type="EMBL" id="MBR9652793.1"/>
    </source>
</evidence>
<dbReference type="SUPFAM" id="SSF53850">
    <property type="entry name" value="Periplasmic binding protein-like II"/>
    <property type="match status" value="1"/>
</dbReference>
<name>A0ABS5HV16_9RHOB</name>
<gene>
    <name evidence="3" type="ORF">IT775_16865</name>
</gene>
<evidence type="ECO:0000313" key="4">
    <source>
        <dbReference type="Proteomes" id="UP001195941"/>
    </source>
</evidence>
<accession>A0ABS5HV16</accession>
<dbReference type="Pfam" id="PF13416">
    <property type="entry name" value="SBP_bac_8"/>
    <property type="match status" value="1"/>
</dbReference>
<feature type="signal peptide" evidence="2">
    <location>
        <begin position="1"/>
        <end position="21"/>
    </location>
</feature>
<dbReference type="Gene3D" id="3.40.190.10">
    <property type="entry name" value="Periplasmic binding protein-like II"/>
    <property type="match status" value="2"/>
</dbReference>
<dbReference type="InterPro" id="IPR006059">
    <property type="entry name" value="SBP"/>
</dbReference>
<dbReference type="Proteomes" id="UP001195941">
    <property type="component" value="Unassembled WGS sequence"/>
</dbReference>
<feature type="chain" id="PRO_5047330199" evidence="2">
    <location>
        <begin position="22"/>
        <end position="347"/>
    </location>
</feature>
<proteinExistence type="predicted"/>
<dbReference type="RefSeq" id="WP_212702413.1">
    <property type="nucleotide sequence ID" value="NZ_JADMKU010000018.1"/>
</dbReference>
<evidence type="ECO:0000256" key="1">
    <source>
        <dbReference type="ARBA" id="ARBA00022729"/>
    </source>
</evidence>
<sequence length="347" mass="37866">MNGVVQLVALLLISLMPLRVAAQEAVALFGDGATRITLRSTADITIIRPVMERFVAENTDLSVSYEQWGSNDLFANSRDACDGSAAPADAVFSSAVHHMVWLVNAACAGSYQSPATSALPLTRRWRDELWGITEEPAVIIYNKKAIGDADAPQDRFALLDLMRTKPEFLRGKIATYDIDASGLGYLFAHSDSHEATTFGAMLEAFARVEAIATCCSADIIRGVAEGRFLIAYNVLGSYVESDLNPAVGVILPEDYTLILSRGFMIPKNARHKDEAGRLLDFLLSAEAQRILSNIGLVTAKDPSESGLLPSARRVIAISPALLVALDRNKRERMFSLWDKAFEIYNIP</sequence>
<evidence type="ECO:0000256" key="2">
    <source>
        <dbReference type="SAM" id="SignalP"/>
    </source>
</evidence>
<keyword evidence="4" id="KW-1185">Reference proteome</keyword>
<organism evidence="3 4">
    <name type="scientific">Thalassovita aquimarina</name>
    <dbReference type="NCBI Taxonomy" id="2785917"/>
    <lineage>
        <taxon>Bacteria</taxon>
        <taxon>Pseudomonadati</taxon>
        <taxon>Pseudomonadota</taxon>
        <taxon>Alphaproteobacteria</taxon>
        <taxon>Rhodobacterales</taxon>
        <taxon>Roseobacteraceae</taxon>
        <taxon>Thalassovita</taxon>
    </lineage>
</organism>
<comment type="caution">
    <text evidence="3">The sequence shown here is derived from an EMBL/GenBank/DDBJ whole genome shotgun (WGS) entry which is preliminary data.</text>
</comment>
<keyword evidence="1 2" id="KW-0732">Signal</keyword>
<dbReference type="PANTHER" id="PTHR30006">
    <property type="entry name" value="THIAMINE-BINDING PERIPLASMIC PROTEIN-RELATED"/>
    <property type="match status" value="1"/>
</dbReference>
<dbReference type="EMBL" id="JADMKU010000018">
    <property type="protein sequence ID" value="MBR9652793.1"/>
    <property type="molecule type" value="Genomic_DNA"/>
</dbReference>